<keyword evidence="8" id="KW-1185">Reference proteome</keyword>
<dbReference type="InterPro" id="IPR008922">
    <property type="entry name" value="Di-copper_centre_dom_sf"/>
</dbReference>
<name>A0A8T0HHE6_CERPU</name>
<evidence type="ECO:0000313" key="8">
    <source>
        <dbReference type="Proteomes" id="UP000822688"/>
    </source>
</evidence>
<evidence type="ECO:0000256" key="4">
    <source>
        <dbReference type="ARBA" id="ARBA00023002"/>
    </source>
</evidence>
<comment type="caution">
    <text evidence="7">The sequence shown here is derived from an EMBL/GenBank/DDBJ whole genome shotgun (WGS) entry which is preliminary data.</text>
</comment>
<dbReference type="Gene3D" id="1.10.1280.10">
    <property type="entry name" value="Di-copper center containing domain from catechol oxidase"/>
    <property type="match status" value="1"/>
</dbReference>
<dbReference type="PANTHER" id="PTHR11474:SF76">
    <property type="entry name" value="SHKT DOMAIN-CONTAINING PROTEIN"/>
    <property type="match status" value="1"/>
</dbReference>
<dbReference type="InterPro" id="IPR050316">
    <property type="entry name" value="Tyrosinase/Hemocyanin"/>
</dbReference>
<dbReference type="Pfam" id="PF12142">
    <property type="entry name" value="PPO1_DWL"/>
    <property type="match status" value="1"/>
</dbReference>
<sequence length="568" mass="64063">MGWLRCRSGIALQRHRFSVQKAATIRSPCVVFMEIYLLVLLQVSSCIISIVEGLPFPAPNLDNCLEFETCCTPILSIAKPTAPIKFKFQTYLPRRIRPAAHLVDDAYIAKYQRAVERMKALPDTDGRSFTNQWKLHCLYCDNHLYFENETHPYPLEIHKSWLFYPWHRLFVYFHERILARLIDDDTFALPFWNWDNQSPELPQGNVVPKVYAEKRSLYADCINTTSSLYDETRNPCALLPEGMVSFQNPESCPARANASEVRASNAHATFVQVVGVGVTPLLFHGGPYRLGDEGGGGSGAMEVVPHGTVHHWVNQKKMVSYRDSAADPIFFAHHANMDRLWEVWKTLPGGIRKDVSDPDYLNTEFTFYDENGGLVTVSVAQALQLDLLRYKYQEVANPWLANGAAPGNFNSEWKMCNSEINSRSQIAALIANTKPLQDPVNFTMGPLTFKVERNPNCSPEYGEEMLEVIAEVDNREPFAITAYAFHPEAWIGESFGCGEYLGNMGSAPHRGMSPTLRQGEFVMRIGIRRQLELIGMEHEASLVVTLTGSAENLKSILITGARVIYSKE</sequence>
<keyword evidence="5" id="KW-0186">Copper</keyword>
<accession>A0A8T0HHE6</accession>
<evidence type="ECO:0000259" key="6">
    <source>
        <dbReference type="PROSITE" id="PS00498"/>
    </source>
</evidence>
<keyword evidence="4" id="KW-0560">Oxidoreductase</keyword>
<evidence type="ECO:0000313" key="7">
    <source>
        <dbReference type="EMBL" id="KAG0569659.1"/>
    </source>
</evidence>
<dbReference type="Proteomes" id="UP000822688">
    <property type="component" value="Chromosome 6"/>
</dbReference>
<dbReference type="PROSITE" id="PS00498">
    <property type="entry name" value="TYROSINASE_2"/>
    <property type="match status" value="1"/>
</dbReference>
<dbReference type="GO" id="GO:0046872">
    <property type="term" value="F:metal ion binding"/>
    <property type="evidence" value="ECO:0007669"/>
    <property type="project" value="UniProtKB-KW"/>
</dbReference>
<evidence type="ECO:0000256" key="3">
    <source>
        <dbReference type="ARBA" id="ARBA00022723"/>
    </source>
</evidence>
<dbReference type="InterPro" id="IPR022739">
    <property type="entry name" value="Polyphenol_oxidase_cen"/>
</dbReference>
<comment type="similarity">
    <text evidence="2">Belongs to the tyrosinase family.</text>
</comment>
<evidence type="ECO:0000256" key="1">
    <source>
        <dbReference type="ARBA" id="ARBA00001973"/>
    </source>
</evidence>
<protein>
    <recommendedName>
        <fullName evidence="6">Tyrosinase copper-binding domain-containing protein</fullName>
    </recommendedName>
</protein>
<dbReference type="EMBL" id="CM026427">
    <property type="protein sequence ID" value="KAG0569659.1"/>
    <property type="molecule type" value="Genomic_DNA"/>
</dbReference>
<dbReference type="PRINTS" id="PR00092">
    <property type="entry name" value="TYROSINASE"/>
</dbReference>
<feature type="domain" description="Tyrosinase copper-binding" evidence="6">
    <location>
        <begin position="327"/>
        <end position="338"/>
    </location>
</feature>
<dbReference type="PANTHER" id="PTHR11474">
    <property type="entry name" value="TYROSINASE FAMILY MEMBER"/>
    <property type="match status" value="1"/>
</dbReference>
<dbReference type="AlphaFoldDB" id="A0A8T0HHE6"/>
<reference evidence="7 8" key="1">
    <citation type="submission" date="2020-06" db="EMBL/GenBank/DDBJ databases">
        <title>WGS assembly of Ceratodon purpureus strain R40.</title>
        <authorList>
            <person name="Carey S.B."/>
            <person name="Jenkins J."/>
            <person name="Shu S."/>
            <person name="Lovell J.T."/>
            <person name="Sreedasyam A."/>
            <person name="Maumus F."/>
            <person name="Tiley G.P."/>
            <person name="Fernandez-Pozo N."/>
            <person name="Barry K."/>
            <person name="Chen C."/>
            <person name="Wang M."/>
            <person name="Lipzen A."/>
            <person name="Daum C."/>
            <person name="Saski C.A."/>
            <person name="Payton A.C."/>
            <person name="Mcbreen J.C."/>
            <person name="Conrad R.E."/>
            <person name="Kollar L.M."/>
            <person name="Olsson S."/>
            <person name="Huttunen S."/>
            <person name="Landis J.B."/>
            <person name="Wickett N.J."/>
            <person name="Johnson M.G."/>
            <person name="Rensing S.A."/>
            <person name="Grimwood J."/>
            <person name="Schmutz J."/>
            <person name="Mcdaniel S.F."/>
        </authorList>
    </citation>
    <scope>NUCLEOTIDE SEQUENCE [LARGE SCALE GENOMIC DNA]</scope>
    <source>
        <strain evidence="7 8">R40</strain>
    </source>
</reference>
<dbReference type="InterPro" id="IPR002227">
    <property type="entry name" value="Tyrosinase_Cu-bd"/>
</dbReference>
<proteinExistence type="inferred from homology"/>
<dbReference type="Pfam" id="PF00264">
    <property type="entry name" value="Tyrosinase"/>
    <property type="match status" value="1"/>
</dbReference>
<dbReference type="SUPFAM" id="SSF48056">
    <property type="entry name" value="Di-copper centre-containing domain"/>
    <property type="match status" value="1"/>
</dbReference>
<organism evidence="7 8">
    <name type="scientific">Ceratodon purpureus</name>
    <name type="common">Fire moss</name>
    <name type="synonym">Dicranum purpureum</name>
    <dbReference type="NCBI Taxonomy" id="3225"/>
    <lineage>
        <taxon>Eukaryota</taxon>
        <taxon>Viridiplantae</taxon>
        <taxon>Streptophyta</taxon>
        <taxon>Embryophyta</taxon>
        <taxon>Bryophyta</taxon>
        <taxon>Bryophytina</taxon>
        <taxon>Bryopsida</taxon>
        <taxon>Dicranidae</taxon>
        <taxon>Pseudoditrichales</taxon>
        <taxon>Ditrichaceae</taxon>
        <taxon>Ceratodon</taxon>
    </lineage>
</organism>
<comment type="cofactor">
    <cofactor evidence="1">
        <name>Cu(2+)</name>
        <dbReference type="ChEBI" id="CHEBI:29036"/>
    </cofactor>
</comment>
<keyword evidence="3" id="KW-0479">Metal-binding</keyword>
<evidence type="ECO:0000256" key="2">
    <source>
        <dbReference type="ARBA" id="ARBA00009928"/>
    </source>
</evidence>
<evidence type="ECO:0000256" key="5">
    <source>
        <dbReference type="ARBA" id="ARBA00023008"/>
    </source>
</evidence>
<gene>
    <name evidence="7" type="ORF">KC19_6G105600</name>
</gene>
<dbReference type="GO" id="GO:0004097">
    <property type="term" value="F:catechol oxidase activity"/>
    <property type="evidence" value="ECO:0007669"/>
    <property type="project" value="InterPro"/>
</dbReference>